<proteinExistence type="predicted"/>
<protein>
    <submittedName>
        <fullName evidence="1">Unnamed protein product</fullName>
    </submittedName>
</protein>
<evidence type="ECO:0000313" key="2">
    <source>
        <dbReference type="Proteomes" id="UP001165064"/>
    </source>
</evidence>
<reference evidence="1" key="1">
    <citation type="submission" date="2023-04" db="EMBL/GenBank/DDBJ databases">
        <title>Ambrosiozyma monospora NBRC 10751.</title>
        <authorList>
            <person name="Ichikawa N."/>
            <person name="Sato H."/>
            <person name="Tonouchi N."/>
        </authorList>
    </citation>
    <scope>NUCLEOTIDE SEQUENCE</scope>
    <source>
        <strain evidence="1">NBRC 10751</strain>
    </source>
</reference>
<keyword evidence="2" id="KW-1185">Reference proteome</keyword>
<organism evidence="1 2">
    <name type="scientific">Ambrosiozyma monospora</name>
    <name type="common">Yeast</name>
    <name type="synonym">Endomycopsis monosporus</name>
    <dbReference type="NCBI Taxonomy" id="43982"/>
    <lineage>
        <taxon>Eukaryota</taxon>
        <taxon>Fungi</taxon>
        <taxon>Dikarya</taxon>
        <taxon>Ascomycota</taxon>
        <taxon>Saccharomycotina</taxon>
        <taxon>Pichiomycetes</taxon>
        <taxon>Pichiales</taxon>
        <taxon>Pichiaceae</taxon>
        <taxon>Ambrosiozyma</taxon>
    </lineage>
</organism>
<dbReference type="Proteomes" id="UP001165064">
    <property type="component" value="Unassembled WGS sequence"/>
</dbReference>
<name>A0ACB5U8I8_AMBMO</name>
<gene>
    <name evidence="1" type="ORF">Amon02_001220100</name>
</gene>
<comment type="caution">
    <text evidence="1">The sequence shown here is derived from an EMBL/GenBank/DDBJ whole genome shotgun (WGS) entry which is preliminary data.</text>
</comment>
<sequence length="173" mass="19498">MGTIKAPSHQRSKSLGLKTSKSQSNMQVVGNMMYDTQKLRWVSLTGKYEDDPFENIDDSMAMGDSSPSPPKITFPSKSRVPSKSIIPSGAKLQRLSLPASRATSSATSSSSAGGDLDARRIECDEDYFKITNDEYKAWKFEESRWSRKVGNWFPNHDDSFKFCYELKSFLEDK</sequence>
<accession>A0ACB5U8I8</accession>
<dbReference type="EMBL" id="BSXS01014184">
    <property type="protein sequence ID" value="GMF05074.1"/>
    <property type="molecule type" value="Genomic_DNA"/>
</dbReference>
<evidence type="ECO:0000313" key="1">
    <source>
        <dbReference type="EMBL" id="GMF05074.1"/>
    </source>
</evidence>